<reference evidence="2 3" key="1">
    <citation type="submission" date="2014-04" db="EMBL/GenBank/DDBJ databases">
        <title>Evolutionary Origins and Diversification of the Mycorrhizal Mutualists.</title>
        <authorList>
            <consortium name="DOE Joint Genome Institute"/>
            <consortium name="Mycorrhizal Genomics Consortium"/>
            <person name="Kohler A."/>
            <person name="Kuo A."/>
            <person name="Nagy L.G."/>
            <person name="Floudas D."/>
            <person name="Copeland A."/>
            <person name="Barry K.W."/>
            <person name="Cichocki N."/>
            <person name="Veneault-Fourrey C."/>
            <person name="LaButti K."/>
            <person name="Lindquist E.A."/>
            <person name="Lipzen A."/>
            <person name="Lundell T."/>
            <person name="Morin E."/>
            <person name="Murat C."/>
            <person name="Riley R."/>
            <person name="Ohm R."/>
            <person name="Sun H."/>
            <person name="Tunlid A."/>
            <person name="Henrissat B."/>
            <person name="Grigoriev I.V."/>
            <person name="Hibbett D.S."/>
            <person name="Martin F."/>
        </authorList>
    </citation>
    <scope>NUCLEOTIDE SEQUENCE [LARGE SCALE GENOMIC DNA]</scope>
    <source>
        <strain evidence="2 3">MD-312</strain>
    </source>
</reference>
<dbReference type="AlphaFoldDB" id="A0A0C9W3H4"/>
<proteinExistence type="predicted"/>
<evidence type="ECO:0000256" key="1">
    <source>
        <dbReference type="SAM" id="MobiDB-lite"/>
    </source>
</evidence>
<gene>
    <name evidence="2" type="ORF">HYDPIDRAFT_31934</name>
</gene>
<feature type="compositionally biased region" description="Polar residues" evidence="1">
    <location>
        <begin position="175"/>
        <end position="186"/>
    </location>
</feature>
<organism evidence="2 3">
    <name type="scientific">Hydnomerulius pinastri MD-312</name>
    <dbReference type="NCBI Taxonomy" id="994086"/>
    <lineage>
        <taxon>Eukaryota</taxon>
        <taxon>Fungi</taxon>
        <taxon>Dikarya</taxon>
        <taxon>Basidiomycota</taxon>
        <taxon>Agaricomycotina</taxon>
        <taxon>Agaricomycetes</taxon>
        <taxon>Agaricomycetidae</taxon>
        <taxon>Boletales</taxon>
        <taxon>Boletales incertae sedis</taxon>
        <taxon>Leucogyrophana</taxon>
    </lineage>
</organism>
<accession>A0A0C9W3H4</accession>
<sequence length="290" mass="31387">MPDMDLIIERELKGLILDEEKIYKKTGSFIGLIHHIFPLYTLPTGVELNKSYRQVLQCGPGRNNVHKKLPVVAGQSGAPTALTRQVAKGNQSAPSSKKKALLAPKSKWGRTVPLGKEIYNLKKKSWKWEEVDLMEIDENIHAIVDSHFSHSGTPQALYLGTLVNSRVLDGVLTGSQAPVDQPQQSGPRADTDTEDDGGGNPVTSSLGGSSGFLDEWPRHGAAYDGDDSQDLAYGAVKKGTKKTTENQFSVFLNLVSASVLHHLKDINPGITQSSCVTIVPLEGSTLLPIV</sequence>
<protein>
    <submittedName>
        <fullName evidence="2">Uncharacterized protein</fullName>
    </submittedName>
</protein>
<keyword evidence="3" id="KW-1185">Reference proteome</keyword>
<name>A0A0C9W3H4_9AGAM</name>
<dbReference type="HOGENOM" id="CLU_959963_0_0_1"/>
<dbReference type="EMBL" id="KN839869">
    <property type="protein sequence ID" value="KIJ60713.1"/>
    <property type="molecule type" value="Genomic_DNA"/>
</dbReference>
<dbReference type="Proteomes" id="UP000053820">
    <property type="component" value="Unassembled WGS sequence"/>
</dbReference>
<feature type="region of interest" description="Disordered" evidence="1">
    <location>
        <begin position="175"/>
        <end position="210"/>
    </location>
</feature>
<evidence type="ECO:0000313" key="2">
    <source>
        <dbReference type="EMBL" id="KIJ60713.1"/>
    </source>
</evidence>
<evidence type="ECO:0000313" key="3">
    <source>
        <dbReference type="Proteomes" id="UP000053820"/>
    </source>
</evidence>